<proteinExistence type="inferred from homology"/>
<comment type="subcellular location">
    <subcellularLocation>
        <location evidence="1">Cell outer membrane</location>
        <topology evidence="1">Multi-pass membrane protein</topology>
    </subcellularLocation>
</comment>
<keyword evidence="1" id="KW-0812">Transmembrane</keyword>
<name>A0A3D9L2T9_MARFU</name>
<dbReference type="InterPro" id="IPR023996">
    <property type="entry name" value="TonB-dep_OMP_SusC/RagA"/>
</dbReference>
<dbReference type="NCBIfam" id="TIGR04056">
    <property type="entry name" value="OMP_RagA_SusC"/>
    <property type="match status" value="1"/>
</dbReference>
<evidence type="ECO:0000256" key="2">
    <source>
        <dbReference type="SAM" id="SignalP"/>
    </source>
</evidence>
<keyword evidence="1" id="KW-0472">Membrane</keyword>
<evidence type="ECO:0000313" key="4">
    <source>
        <dbReference type="EMBL" id="RED96012.1"/>
    </source>
</evidence>
<dbReference type="RefSeq" id="WP_170148047.1">
    <property type="nucleotide sequence ID" value="NZ_QREG01000016.1"/>
</dbReference>
<keyword evidence="5" id="KW-1185">Reference proteome</keyword>
<dbReference type="InterPro" id="IPR039426">
    <property type="entry name" value="TonB-dep_rcpt-like"/>
</dbReference>
<dbReference type="InterPro" id="IPR012910">
    <property type="entry name" value="Plug_dom"/>
</dbReference>
<dbReference type="InterPro" id="IPR037066">
    <property type="entry name" value="Plug_dom_sf"/>
</dbReference>
<keyword evidence="1" id="KW-0813">Transport</keyword>
<dbReference type="Proteomes" id="UP000256779">
    <property type="component" value="Unassembled WGS sequence"/>
</dbReference>
<dbReference type="PROSITE" id="PS52016">
    <property type="entry name" value="TONB_DEPENDENT_REC_3"/>
    <property type="match status" value="1"/>
</dbReference>
<protein>
    <submittedName>
        <fullName evidence="4">TonB-linked SusC/RagA family outer membrane protein</fullName>
    </submittedName>
</protein>
<dbReference type="Pfam" id="PF07715">
    <property type="entry name" value="Plug"/>
    <property type="match status" value="1"/>
</dbReference>
<dbReference type="InterPro" id="IPR023997">
    <property type="entry name" value="TonB-dep_OMP_SusC/RagA_CS"/>
</dbReference>
<evidence type="ECO:0000259" key="3">
    <source>
        <dbReference type="Pfam" id="PF07715"/>
    </source>
</evidence>
<organism evidence="4 5">
    <name type="scientific">Marinoscillum furvescens DSM 4134</name>
    <dbReference type="NCBI Taxonomy" id="1122208"/>
    <lineage>
        <taxon>Bacteria</taxon>
        <taxon>Pseudomonadati</taxon>
        <taxon>Bacteroidota</taxon>
        <taxon>Cytophagia</taxon>
        <taxon>Cytophagales</taxon>
        <taxon>Reichenbachiellaceae</taxon>
        <taxon>Marinoscillum</taxon>
    </lineage>
</organism>
<feature type="chain" id="PRO_5017573531" evidence="2">
    <location>
        <begin position="23"/>
        <end position="928"/>
    </location>
</feature>
<keyword evidence="1" id="KW-0998">Cell outer membrane</keyword>
<gene>
    <name evidence="4" type="ORF">C7460_11670</name>
</gene>
<dbReference type="GO" id="GO:0009279">
    <property type="term" value="C:cell outer membrane"/>
    <property type="evidence" value="ECO:0007669"/>
    <property type="project" value="UniProtKB-SubCell"/>
</dbReference>
<evidence type="ECO:0000313" key="5">
    <source>
        <dbReference type="Proteomes" id="UP000256779"/>
    </source>
</evidence>
<comment type="caution">
    <text evidence="4">The sequence shown here is derived from an EMBL/GenBank/DDBJ whole genome shotgun (WGS) entry which is preliminary data.</text>
</comment>
<keyword evidence="1" id="KW-1134">Transmembrane beta strand</keyword>
<feature type="signal peptide" evidence="2">
    <location>
        <begin position="1"/>
        <end position="22"/>
    </location>
</feature>
<dbReference type="AlphaFoldDB" id="A0A3D9L2T9"/>
<evidence type="ECO:0000256" key="1">
    <source>
        <dbReference type="PROSITE-ProRule" id="PRU01360"/>
    </source>
</evidence>
<dbReference type="EMBL" id="QREG01000016">
    <property type="protein sequence ID" value="RED96012.1"/>
    <property type="molecule type" value="Genomic_DNA"/>
</dbReference>
<comment type="similarity">
    <text evidence="1">Belongs to the TonB-dependent receptor family.</text>
</comment>
<dbReference type="Gene3D" id="2.170.130.10">
    <property type="entry name" value="TonB-dependent receptor, plug domain"/>
    <property type="match status" value="1"/>
</dbReference>
<keyword evidence="2" id="KW-0732">Signal</keyword>
<dbReference type="NCBIfam" id="TIGR04057">
    <property type="entry name" value="SusC_RagA_signa"/>
    <property type="match status" value="1"/>
</dbReference>
<sequence>MKLKEYIVAAICLFSMVGNSIAQEGEAIQEVVQPEDTSIVAPEEKVRLPFSEIPKDRLVGAVSTITNNQITTADLDVRNALVGRTAGLNMRKWNSRPGLDGTTMLVRGNHTLGNNAPMVVIDGIANRALEMLNYYEIESITVLKDVTAKALYGAAAANGVILVTTKRGKSGQKLQTFSAEHGVRRPTHLPEFLNSAQYAELYNESLTNNGLNPIYTPQQIEAYRNAGPNDSLPNVDYYDRYLKEFTTFKRFFGTYTNSTDKTRYFISAGYVNENGLEAVGQETQYNRFNVRGNLDFAMNNFLSFKLDLASRIELTTSNRLTYTDWSGLGFFSTLSTHRPNEYPIYIGEGRLGWSPERSTNIEGELLRAGYVKDEFRISQIKTSSLMDFSAIGINGLTWENSIGVDSYSILRYGKQEQYARFDTQGNQYGANDPTSNQNVNGNQLYRNYGFISTLNYDLTEGVNELSILANFNFQNREAGGLNQPSKNLNYGAKVNYSFDSKYVAEATLAYMGTNRLEKGNRFQMFPSAGIGWVASNEGFLKAIDAIDFLKVKASYGQMGYDSNIPFFGYRTAYNWAGAILLGPDQATNSEGAFDVSTYGNPNLGFEVATELNVGVTSTLFDHLNLEFNYFNEYRSDIPMQVSAAYPDYLGIQNIPTLNFGEISNRGVEVDLTYFGDAGDINYSLGGFYSYTRAVYEKTGDIVSEPHLHRDGQPVDRILGYVSEGFYTSSAEVNVISSLGGDVQEGDLKYRDVTGDGVINSDDRVVIGNSLPRHLFGLNFNVSYKGFNLFVLGQGAAGFNRLKNGLNSYTGRGDQKYAANALNRWTPENPNATHPRLTSATGSAHSYVGSTFWMTDAYYFTMRNIELSYSFPEAVRSKIGNASGLQIFVRGTDLLSISDDPDFNADNPFAGLSQGFLMKTVSLGLTLSY</sequence>
<reference evidence="4 5" key="1">
    <citation type="submission" date="2018-07" db="EMBL/GenBank/DDBJ databases">
        <title>Genomic Encyclopedia of Type Strains, Phase IV (KMG-IV): sequencing the most valuable type-strain genomes for metagenomic binning, comparative biology and taxonomic classification.</title>
        <authorList>
            <person name="Goeker M."/>
        </authorList>
    </citation>
    <scope>NUCLEOTIDE SEQUENCE [LARGE SCALE GENOMIC DNA]</scope>
    <source>
        <strain evidence="4 5">DSM 4134</strain>
    </source>
</reference>
<accession>A0A3D9L2T9</accession>
<feature type="domain" description="TonB-dependent receptor plug" evidence="3">
    <location>
        <begin position="57"/>
        <end position="160"/>
    </location>
</feature>
<dbReference type="SUPFAM" id="SSF56935">
    <property type="entry name" value="Porins"/>
    <property type="match status" value="1"/>
</dbReference>